<dbReference type="EMBL" id="BMFT01000005">
    <property type="protein sequence ID" value="GGH37478.1"/>
    <property type="molecule type" value="Genomic_DNA"/>
</dbReference>
<dbReference type="PROSITE" id="PS50885">
    <property type="entry name" value="HAMP"/>
    <property type="match status" value="1"/>
</dbReference>
<name>A0ABQ1YSS6_9BACL</name>
<evidence type="ECO:0000313" key="11">
    <source>
        <dbReference type="Proteomes" id="UP000659344"/>
    </source>
</evidence>
<evidence type="ECO:0000259" key="9">
    <source>
        <dbReference type="PROSITE" id="PS50885"/>
    </source>
</evidence>
<evidence type="ECO:0000256" key="1">
    <source>
        <dbReference type="ARBA" id="ARBA00004236"/>
    </source>
</evidence>
<dbReference type="Gene3D" id="1.10.287.950">
    <property type="entry name" value="Methyl-accepting chemotaxis protein"/>
    <property type="match status" value="1"/>
</dbReference>
<dbReference type="PANTHER" id="PTHR32089:SF112">
    <property type="entry name" value="LYSOZYME-LIKE PROTEIN-RELATED"/>
    <property type="match status" value="1"/>
</dbReference>
<keyword evidence="2" id="KW-1003">Cell membrane</keyword>
<dbReference type="InterPro" id="IPR004089">
    <property type="entry name" value="MCPsignal_dom"/>
</dbReference>
<keyword evidence="3 7" id="KW-0472">Membrane</keyword>
<keyword evidence="4 6" id="KW-0807">Transducer</keyword>
<dbReference type="SMART" id="SM00304">
    <property type="entry name" value="HAMP"/>
    <property type="match status" value="1"/>
</dbReference>
<evidence type="ECO:0000256" key="2">
    <source>
        <dbReference type="ARBA" id="ARBA00022475"/>
    </source>
</evidence>
<evidence type="ECO:0000313" key="10">
    <source>
        <dbReference type="EMBL" id="GGH37478.1"/>
    </source>
</evidence>
<evidence type="ECO:0000256" key="5">
    <source>
        <dbReference type="ARBA" id="ARBA00029447"/>
    </source>
</evidence>
<evidence type="ECO:0000256" key="7">
    <source>
        <dbReference type="SAM" id="Phobius"/>
    </source>
</evidence>
<gene>
    <name evidence="10" type="ORF">GCM10008013_44960</name>
</gene>
<feature type="domain" description="Methyl-accepting transducer" evidence="8">
    <location>
        <begin position="398"/>
        <end position="648"/>
    </location>
</feature>
<keyword evidence="7" id="KW-0812">Transmembrane</keyword>
<evidence type="ECO:0000256" key="4">
    <source>
        <dbReference type="ARBA" id="ARBA00023224"/>
    </source>
</evidence>
<dbReference type="Pfam" id="PF00672">
    <property type="entry name" value="HAMP"/>
    <property type="match status" value="1"/>
</dbReference>
<comment type="caution">
    <text evidence="10">The sequence shown here is derived from an EMBL/GenBank/DDBJ whole genome shotgun (WGS) entry which is preliminary data.</text>
</comment>
<dbReference type="Pfam" id="PF00015">
    <property type="entry name" value="MCPsignal"/>
    <property type="match status" value="1"/>
</dbReference>
<dbReference type="PANTHER" id="PTHR32089">
    <property type="entry name" value="METHYL-ACCEPTING CHEMOTAXIS PROTEIN MCPB"/>
    <property type="match status" value="1"/>
</dbReference>
<reference evidence="11" key="1">
    <citation type="journal article" date="2019" name="Int. J. Syst. Evol. Microbiol.">
        <title>The Global Catalogue of Microorganisms (GCM) 10K type strain sequencing project: providing services to taxonomists for standard genome sequencing and annotation.</title>
        <authorList>
            <consortium name="The Broad Institute Genomics Platform"/>
            <consortium name="The Broad Institute Genome Sequencing Center for Infectious Disease"/>
            <person name="Wu L."/>
            <person name="Ma J."/>
        </authorList>
    </citation>
    <scope>NUCLEOTIDE SEQUENCE [LARGE SCALE GENOMIC DNA]</scope>
    <source>
        <strain evidence="11">CGMCC 1.12769</strain>
    </source>
</reference>
<dbReference type="InterPro" id="IPR003660">
    <property type="entry name" value="HAMP_dom"/>
</dbReference>
<feature type="transmembrane region" description="Helical" evidence="7">
    <location>
        <begin position="303"/>
        <end position="326"/>
    </location>
</feature>
<feature type="domain" description="HAMP" evidence="9">
    <location>
        <begin position="327"/>
        <end position="379"/>
    </location>
</feature>
<organism evidence="10 11">
    <name type="scientific">Paenibacillus segetis</name>
    <dbReference type="NCBI Taxonomy" id="1325360"/>
    <lineage>
        <taxon>Bacteria</taxon>
        <taxon>Bacillati</taxon>
        <taxon>Bacillota</taxon>
        <taxon>Bacilli</taxon>
        <taxon>Bacillales</taxon>
        <taxon>Paenibacillaceae</taxon>
        <taxon>Paenibacillus</taxon>
    </lineage>
</organism>
<dbReference type="Proteomes" id="UP000659344">
    <property type="component" value="Unassembled WGS sequence"/>
</dbReference>
<dbReference type="Gene3D" id="3.30.450.20">
    <property type="entry name" value="PAS domain"/>
    <property type="match status" value="1"/>
</dbReference>
<dbReference type="RefSeq" id="WP_229753682.1">
    <property type="nucleotide sequence ID" value="NZ_BMFT01000005.1"/>
</dbReference>
<dbReference type="CDD" id="cd12912">
    <property type="entry name" value="PDC2_MCP_like"/>
    <property type="match status" value="1"/>
</dbReference>
<sequence length="704" mass="77502">MKLWGPVQFKSVGMKMFVIIFGAIVLLSVVLGLSSYLISKQIIRGQVGMASSQAIEQAADKLDFLFTQYESISRQLAVDQTLKSDLEIVNRKEIDTVTKTQAEGRINKKLDSLRAADDRLLGVRLVSKSLEETRSYKSTGISGIRSDEVVEGRVKQVLDAAGDPIWLPALKQGFFDAYSEPTITMGRLLRNMKDPDAEYILLIEIKEKSLGTLLSNLKIGNSGEVRILTADNKIVHAPNNELLESKSFIGLDDNLLKSEQSSFSKEDEQGVKQLVVFQPLNVANWRIIGYAPESDFLSAADKLIYVMLSVLLLAIVVALLIGYYLIRIIGKPMEKLCRLMEEGERGNLKVRANFKGRDEIGRLGHSFNKMLEQISLLVDKTNHSTQELLTTAENLAKASKNTSQTAGEISVATGEIANGATSLANEAERGSELAQNIGCQMNKVVKMNDTMNQSVERVIEVSRQGKEYMEQLVGKTEAVTRMTGLIEENSDKLNKSTYSIRSILAPMVEMTKQTNILSLNASIEASRAGTAGKGFMVIAEEIRNLAVQSNNSIQTVSTITEEIQDAIQHTVNVLQSITPMFAEQLSSVKEVSSIFQNVTGEMENFVEDIQSSSTSVHELMASQVSLSEFIMNVSSVVEQSNASTQEVASMSSDQYKVSEELVTLSNRLEELAESLNQSLNSFHIDQAVNMSLVLSDHGEEDVPA</sequence>
<keyword evidence="11" id="KW-1185">Reference proteome</keyword>
<protein>
    <submittedName>
        <fullName evidence="10">Chemotaxis protein</fullName>
    </submittedName>
</protein>
<evidence type="ECO:0000256" key="3">
    <source>
        <dbReference type="ARBA" id="ARBA00023136"/>
    </source>
</evidence>
<comment type="similarity">
    <text evidence="5">Belongs to the methyl-accepting chemotaxis (MCP) protein family.</text>
</comment>
<dbReference type="CDD" id="cd06225">
    <property type="entry name" value="HAMP"/>
    <property type="match status" value="1"/>
</dbReference>
<proteinExistence type="inferred from homology"/>
<keyword evidence="7" id="KW-1133">Transmembrane helix</keyword>
<dbReference type="SUPFAM" id="SSF58104">
    <property type="entry name" value="Methyl-accepting chemotaxis protein (MCP) signaling domain"/>
    <property type="match status" value="1"/>
</dbReference>
<evidence type="ECO:0000259" key="8">
    <source>
        <dbReference type="PROSITE" id="PS50111"/>
    </source>
</evidence>
<evidence type="ECO:0000256" key="6">
    <source>
        <dbReference type="PROSITE-ProRule" id="PRU00284"/>
    </source>
</evidence>
<dbReference type="SMART" id="SM00283">
    <property type="entry name" value="MA"/>
    <property type="match status" value="1"/>
</dbReference>
<accession>A0ABQ1YSS6</accession>
<comment type="subcellular location">
    <subcellularLocation>
        <location evidence="1">Cell membrane</location>
    </subcellularLocation>
</comment>
<dbReference type="PROSITE" id="PS50111">
    <property type="entry name" value="CHEMOTAXIS_TRANSDUC_2"/>
    <property type="match status" value="1"/>
</dbReference>